<evidence type="ECO:0000256" key="1">
    <source>
        <dbReference type="ARBA" id="ARBA00022460"/>
    </source>
</evidence>
<keyword evidence="4" id="KW-0732">Signal</keyword>
<dbReference type="PANTHER" id="PTHR10380:SF173">
    <property type="entry name" value="CUTICULAR PROTEIN 47EF, ISOFORM C-RELATED"/>
    <property type="match status" value="1"/>
</dbReference>
<organism evidence="5 6">
    <name type="scientific">Daphnia pulex</name>
    <name type="common">Water flea</name>
    <dbReference type="NCBI Taxonomy" id="6669"/>
    <lineage>
        <taxon>Eukaryota</taxon>
        <taxon>Metazoa</taxon>
        <taxon>Ecdysozoa</taxon>
        <taxon>Arthropoda</taxon>
        <taxon>Crustacea</taxon>
        <taxon>Branchiopoda</taxon>
        <taxon>Diplostraca</taxon>
        <taxon>Cladocera</taxon>
        <taxon>Anomopoda</taxon>
        <taxon>Daphniidae</taxon>
        <taxon>Daphnia</taxon>
    </lineage>
</organism>
<dbReference type="InterPro" id="IPR050468">
    <property type="entry name" value="Cuticle_Struct_Prot"/>
</dbReference>
<dbReference type="PANTHER" id="PTHR10380">
    <property type="entry name" value="CUTICLE PROTEIN"/>
    <property type="match status" value="1"/>
</dbReference>
<feature type="compositionally biased region" description="Basic and acidic residues" evidence="3">
    <location>
        <begin position="53"/>
        <end position="71"/>
    </location>
</feature>
<dbReference type="EMBL" id="GL732708">
    <property type="protein sequence ID" value="EFX66317.1"/>
    <property type="molecule type" value="Genomic_DNA"/>
</dbReference>
<feature type="region of interest" description="Disordered" evidence="3">
    <location>
        <begin position="43"/>
        <end position="71"/>
    </location>
</feature>
<dbReference type="InParanoid" id="E9HPM2"/>
<dbReference type="STRING" id="6669.E9HPM2"/>
<dbReference type="PRINTS" id="PR00947">
    <property type="entry name" value="CUTICLE"/>
</dbReference>
<feature type="signal peptide" evidence="4">
    <location>
        <begin position="1"/>
        <end position="18"/>
    </location>
</feature>
<accession>E9HPM2</accession>
<sequence length="129" mass="13882">MKVFIFGVFLGLLATVWAAPTDKLDEVKPIAIVRSISENNPDGSYSYSFEGEDGTKVDESGNQKRVGPKAEDIGTISSGSYSYLSPDGTPISVVWTSNENGFVATGDHLPTPPPMPQHVVKMLDGHLEK</sequence>
<dbReference type="HOGENOM" id="CLU_065450_3_0_1"/>
<evidence type="ECO:0008006" key="7">
    <source>
        <dbReference type="Google" id="ProtNLM"/>
    </source>
</evidence>
<evidence type="ECO:0000313" key="5">
    <source>
        <dbReference type="EMBL" id="EFX66317.1"/>
    </source>
</evidence>
<name>E9HPM2_DAPPU</name>
<evidence type="ECO:0000256" key="3">
    <source>
        <dbReference type="SAM" id="MobiDB-lite"/>
    </source>
</evidence>
<reference evidence="5 6" key="1">
    <citation type="journal article" date="2011" name="Science">
        <title>The ecoresponsive genome of Daphnia pulex.</title>
        <authorList>
            <person name="Colbourne J.K."/>
            <person name="Pfrender M.E."/>
            <person name="Gilbert D."/>
            <person name="Thomas W.K."/>
            <person name="Tucker A."/>
            <person name="Oakley T.H."/>
            <person name="Tokishita S."/>
            <person name="Aerts A."/>
            <person name="Arnold G.J."/>
            <person name="Basu M.K."/>
            <person name="Bauer D.J."/>
            <person name="Caceres C.E."/>
            <person name="Carmel L."/>
            <person name="Casola C."/>
            <person name="Choi J.H."/>
            <person name="Detter J.C."/>
            <person name="Dong Q."/>
            <person name="Dusheyko S."/>
            <person name="Eads B.D."/>
            <person name="Frohlich T."/>
            <person name="Geiler-Samerotte K.A."/>
            <person name="Gerlach D."/>
            <person name="Hatcher P."/>
            <person name="Jogdeo S."/>
            <person name="Krijgsveld J."/>
            <person name="Kriventseva E.V."/>
            <person name="Kultz D."/>
            <person name="Laforsch C."/>
            <person name="Lindquist E."/>
            <person name="Lopez J."/>
            <person name="Manak J.R."/>
            <person name="Muller J."/>
            <person name="Pangilinan J."/>
            <person name="Patwardhan R.P."/>
            <person name="Pitluck S."/>
            <person name="Pritham E.J."/>
            <person name="Rechtsteiner A."/>
            <person name="Rho M."/>
            <person name="Rogozin I.B."/>
            <person name="Sakarya O."/>
            <person name="Salamov A."/>
            <person name="Schaack S."/>
            <person name="Shapiro H."/>
            <person name="Shiga Y."/>
            <person name="Skalitzky C."/>
            <person name="Smith Z."/>
            <person name="Souvorov A."/>
            <person name="Sung W."/>
            <person name="Tang Z."/>
            <person name="Tsuchiya D."/>
            <person name="Tu H."/>
            <person name="Vos H."/>
            <person name="Wang M."/>
            <person name="Wolf Y.I."/>
            <person name="Yamagata H."/>
            <person name="Yamada T."/>
            <person name="Ye Y."/>
            <person name="Shaw J.R."/>
            <person name="Andrews J."/>
            <person name="Crease T.J."/>
            <person name="Tang H."/>
            <person name="Lucas S.M."/>
            <person name="Robertson H.M."/>
            <person name="Bork P."/>
            <person name="Koonin E.V."/>
            <person name="Zdobnov E.M."/>
            <person name="Grigoriev I.V."/>
            <person name="Lynch M."/>
            <person name="Boore J.L."/>
        </authorList>
    </citation>
    <scope>NUCLEOTIDE SEQUENCE [LARGE SCALE GENOMIC DNA]</scope>
</reference>
<dbReference type="PROSITE" id="PS51155">
    <property type="entry name" value="CHIT_BIND_RR_2"/>
    <property type="match status" value="1"/>
</dbReference>
<proteinExistence type="predicted"/>
<dbReference type="GO" id="GO:0008010">
    <property type="term" value="F:structural constituent of chitin-based larval cuticle"/>
    <property type="evidence" value="ECO:0000318"/>
    <property type="project" value="GO_Central"/>
</dbReference>
<evidence type="ECO:0000256" key="2">
    <source>
        <dbReference type="PROSITE-ProRule" id="PRU00497"/>
    </source>
</evidence>
<dbReference type="eggNOG" id="ENOG502S88E">
    <property type="taxonomic scope" value="Eukaryota"/>
</dbReference>
<dbReference type="Proteomes" id="UP000000305">
    <property type="component" value="Unassembled WGS sequence"/>
</dbReference>
<dbReference type="KEGG" id="dpx:DAPPUDRAFT_302739"/>
<dbReference type="AlphaFoldDB" id="E9HPM2"/>
<dbReference type="Pfam" id="PF00379">
    <property type="entry name" value="Chitin_bind_4"/>
    <property type="match status" value="1"/>
</dbReference>
<gene>
    <name evidence="5" type="ORF">DAPPUDRAFT_302739</name>
</gene>
<dbReference type="PhylomeDB" id="E9HPM2"/>
<keyword evidence="1 2" id="KW-0193">Cuticle</keyword>
<evidence type="ECO:0000256" key="4">
    <source>
        <dbReference type="SAM" id="SignalP"/>
    </source>
</evidence>
<feature type="chain" id="PRO_5003238255" description="Endocuticle structural glycoprotein SgAbd-2" evidence="4">
    <location>
        <begin position="19"/>
        <end position="129"/>
    </location>
</feature>
<evidence type="ECO:0000313" key="6">
    <source>
        <dbReference type="Proteomes" id="UP000000305"/>
    </source>
</evidence>
<protein>
    <recommendedName>
        <fullName evidence="7">Endocuticle structural glycoprotein SgAbd-2</fullName>
    </recommendedName>
</protein>
<dbReference type="OrthoDB" id="6344294at2759"/>
<keyword evidence="6" id="KW-1185">Reference proteome</keyword>
<dbReference type="InterPro" id="IPR000618">
    <property type="entry name" value="Insect_cuticle"/>
</dbReference>
<dbReference type="GO" id="GO:0062129">
    <property type="term" value="C:chitin-based extracellular matrix"/>
    <property type="evidence" value="ECO:0000318"/>
    <property type="project" value="GO_Central"/>
</dbReference>